<proteinExistence type="predicted"/>
<dbReference type="PATRIC" id="fig|745411.4.peg.373"/>
<dbReference type="STRING" id="745411.B3C1_01915"/>
<dbReference type="EMBL" id="AMRI01000002">
    <property type="protein sequence ID" value="EKE77528.1"/>
    <property type="molecule type" value="Genomic_DNA"/>
</dbReference>
<dbReference type="UniPathway" id="UPA00704">
    <property type="reaction ID" value="UER00716"/>
</dbReference>
<organism evidence="2 3">
    <name type="scientific">Gallaecimonas xiamenensis 3-C-1</name>
    <dbReference type="NCBI Taxonomy" id="745411"/>
    <lineage>
        <taxon>Bacteria</taxon>
        <taxon>Pseudomonadati</taxon>
        <taxon>Pseudomonadota</taxon>
        <taxon>Gammaproteobacteria</taxon>
        <taxon>Enterobacterales</taxon>
        <taxon>Gallaecimonadaceae</taxon>
        <taxon>Gallaecimonas</taxon>
    </lineage>
</organism>
<protein>
    <submittedName>
        <fullName evidence="2">Tagatose 6-phosphate aldolase subunit KbaZ</fullName>
    </submittedName>
</protein>
<gene>
    <name evidence="2" type="ORF">B3C1_01915</name>
</gene>
<sequence>MQIIQDIIRRNRAGQQAGIYAVCSAHPLVLEAAMEEALAGGTPLLVEATANQVNQFGGYTGMTPADFRDALLTLAERVGLPRHLLVLGGDHLGPVCWLAEGAQTAMAKAEALIRDYVAAGFSKIHLDCSMACADDPEPLSDQVIAARAARLCQVAEAQALASFGASNLCYVIGTEVPPPGGASHSIDHLDVTPAAAARQTLAAHHQAFSALGLEEAWDRVIALVVQPGVEFDHLGVIDYQSDAAQALKNLVQEQPAIVFEAHSTDYQQPQSYQALVRDHFAILKVGPALTFALREGLFALSHMEEALLSAEQQSGLRALADARMQAAPQYWQKFYRGDLAQQRLLRPFSFSDRIRYYWPDPELQLAQERLFANLAGPLPLPLVSQYLPLQYQALRQGRLANDARVLVKDKIKDVLRSYAQACFGAEG</sequence>
<dbReference type="NCBIfam" id="TIGR02810">
    <property type="entry name" value="agaZ_gatZ"/>
    <property type="match status" value="1"/>
</dbReference>
<dbReference type="InterPro" id="IPR013785">
    <property type="entry name" value="Aldolase_TIM"/>
</dbReference>
<dbReference type="AlphaFoldDB" id="K2JQD5"/>
<evidence type="ECO:0000256" key="1">
    <source>
        <dbReference type="ARBA" id="ARBA00005191"/>
    </source>
</evidence>
<dbReference type="Gene3D" id="3.20.20.70">
    <property type="entry name" value="Aldolase class I"/>
    <property type="match status" value="1"/>
</dbReference>
<dbReference type="PANTHER" id="PTHR32502">
    <property type="entry name" value="N-ACETYLGALACTOSAMINE PERMEASE II COMPONENT-RELATED"/>
    <property type="match status" value="1"/>
</dbReference>
<comment type="caution">
    <text evidence="2">The sequence shown here is derived from an EMBL/GenBank/DDBJ whole genome shotgun (WGS) entry which is preliminary data.</text>
</comment>
<name>K2JQD5_9GAMM</name>
<dbReference type="GO" id="GO:2001059">
    <property type="term" value="P:D-tagatose 6-phosphate catabolic process"/>
    <property type="evidence" value="ECO:0007669"/>
    <property type="project" value="UniProtKB-UniPathway"/>
</dbReference>
<dbReference type="OrthoDB" id="1672942at2"/>
<keyword evidence="3" id="KW-1185">Reference proteome</keyword>
<dbReference type="SUPFAM" id="SSF51569">
    <property type="entry name" value="Aldolase"/>
    <property type="match status" value="1"/>
</dbReference>
<dbReference type="GO" id="GO:0005975">
    <property type="term" value="P:carbohydrate metabolic process"/>
    <property type="evidence" value="ECO:0007669"/>
    <property type="project" value="InterPro"/>
</dbReference>
<dbReference type="PANTHER" id="PTHR32502:SF2">
    <property type="entry name" value="D-TAGATOSE-1,6-BISPHOSPHATE ALDOLASE SUBUNIT KBAZ"/>
    <property type="match status" value="1"/>
</dbReference>
<reference evidence="2 3" key="1">
    <citation type="journal article" date="2012" name="J. Bacteriol.">
        <title>Genome Sequence of Gallaecimonas xiamenensis Type Strain 3-C-1.</title>
        <authorList>
            <person name="Lai Q."/>
            <person name="Wang L."/>
            <person name="Wang W."/>
            <person name="Shao Z."/>
        </authorList>
    </citation>
    <scope>NUCLEOTIDE SEQUENCE [LARGE SCALE GENOMIC DNA]</scope>
    <source>
        <strain evidence="2 3">3-C-1</strain>
    </source>
</reference>
<dbReference type="GO" id="GO:0009401">
    <property type="term" value="P:phosphoenolpyruvate-dependent sugar phosphotransferase system"/>
    <property type="evidence" value="ECO:0007669"/>
    <property type="project" value="TreeGrafter"/>
</dbReference>
<dbReference type="GO" id="GO:0005886">
    <property type="term" value="C:plasma membrane"/>
    <property type="evidence" value="ECO:0007669"/>
    <property type="project" value="TreeGrafter"/>
</dbReference>
<comment type="pathway">
    <text evidence="1">Carbohydrate metabolism; D-tagatose 6-phosphate degradation; D-glyceraldehyde 3-phosphate and glycerone phosphate from D-tagatose 6-phosphate: step 2/2.</text>
</comment>
<dbReference type="RefSeq" id="WP_008482533.1">
    <property type="nucleotide sequence ID" value="NZ_AMRI01000002.1"/>
</dbReference>
<dbReference type="Pfam" id="PF08013">
    <property type="entry name" value="GatZ_KbaZ-like"/>
    <property type="match status" value="1"/>
</dbReference>
<dbReference type="Gene3D" id="1.10.400.20">
    <property type="entry name" value="putative tagatose 6-phosphate kinase domain like"/>
    <property type="match status" value="1"/>
</dbReference>
<accession>K2JQD5</accession>
<dbReference type="InterPro" id="IPR012062">
    <property type="entry name" value="GatZ/KbaZ-like"/>
</dbReference>
<dbReference type="InterPro" id="IPR050303">
    <property type="entry name" value="GatZ_KbaZ_carbometab"/>
</dbReference>
<evidence type="ECO:0000313" key="2">
    <source>
        <dbReference type="EMBL" id="EKE77528.1"/>
    </source>
</evidence>
<dbReference type="PIRSF" id="PIRSF009264">
    <property type="entry name" value="TagBP_ald_AgaZ"/>
    <property type="match status" value="1"/>
</dbReference>
<evidence type="ECO:0000313" key="3">
    <source>
        <dbReference type="Proteomes" id="UP000006755"/>
    </source>
</evidence>
<dbReference type="eggNOG" id="COG4573">
    <property type="taxonomic scope" value="Bacteria"/>
</dbReference>
<dbReference type="Proteomes" id="UP000006755">
    <property type="component" value="Unassembled WGS sequence"/>
</dbReference>